<keyword evidence="2" id="KW-0812">Transmembrane</keyword>
<evidence type="ECO:0000313" key="4">
    <source>
        <dbReference type="Proteomes" id="UP001152320"/>
    </source>
</evidence>
<sequence>MVAFGVVDLNFVANIGSCVPAILGFRVFLPYPGSYESSIEPAQALQEDNSPGLLLLHGPVIPSEADSESEPAEGEPSVESESEPLESVEADGTNGGQGVQANPGIHLGAAGAGYPMAVPGQGAAAGQAAGGPAGGNPQQISSVKGSRAVGAGVAVGACFLVVVAVGVGVYIIRQQRRNRNMERLE</sequence>
<feature type="transmembrane region" description="Helical" evidence="2">
    <location>
        <begin position="148"/>
        <end position="172"/>
    </location>
</feature>
<proteinExistence type="predicted"/>
<feature type="region of interest" description="Disordered" evidence="1">
    <location>
        <begin position="122"/>
        <end position="142"/>
    </location>
</feature>
<feature type="region of interest" description="Disordered" evidence="1">
    <location>
        <begin position="53"/>
        <end position="102"/>
    </location>
</feature>
<keyword evidence="4" id="KW-1185">Reference proteome</keyword>
<organism evidence="3 4">
    <name type="scientific">Holothuria leucospilota</name>
    <name type="common">Black long sea cucumber</name>
    <name type="synonym">Mertensiothuria leucospilota</name>
    <dbReference type="NCBI Taxonomy" id="206669"/>
    <lineage>
        <taxon>Eukaryota</taxon>
        <taxon>Metazoa</taxon>
        <taxon>Echinodermata</taxon>
        <taxon>Eleutherozoa</taxon>
        <taxon>Echinozoa</taxon>
        <taxon>Holothuroidea</taxon>
        <taxon>Aspidochirotacea</taxon>
        <taxon>Aspidochirotida</taxon>
        <taxon>Holothuriidae</taxon>
        <taxon>Holothuria</taxon>
    </lineage>
</organism>
<evidence type="ECO:0000256" key="2">
    <source>
        <dbReference type="SAM" id="Phobius"/>
    </source>
</evidence>
<keyword evidence="2" id="KW-1133">Transmembrane helix</keyword>
<gene>
    <name evidence="3" type="ORF">HOLleu_29520</name>
</gene>
<protein>
    <submittedName>
        <fullName evidence="3">Uncharacterized protein</fullName>
    </submittedName>
</protein>
<dbReference type="EMBL" id="JAIZAY010000014">
    <property type="protein sequence ID" value="KAJ8029969.1"/>
    <property type="molecule type" value="Genomic_DNA"/>
</dbReference>
<name>A0A9Q1H1E3_HOLLE</name>
<keyword evidence="2" id="KW-0472">Membrane</keyword>
<dbReference type="AlphaFoldDB" id="A0A9Q1H1E3"/>
<feature type="compositionally biased region" description="Acidic residues" evidence="1">
    <location>
        <begin position="65"/>
        <end position="89"/>
    </location>
</feature>
<evidence type="ECO:0000256" key="1">
    <source>
        <dbReference type="SAM" id="MobiDB-lite"/>
    </source>
</evidence>
<accession>A0A9Q1H1E3</accession>
<reference evidence="3" key="1">
    <citation type="submission" date="2021-10" db="EMBL/GenBank/DDBJ databases">
        <title>Tropical sea cucumber genome reveals ecological adaptation and Cuvierian tubules defense mechanism.</title>
        <authorList>
            <person name="Chen T."/>
        </authorList>
    </citation>
    <scope>NUCLEOTIDE SEQUENCE</scope>
    <source>
        <strain evidence="3">Nanhai2018</strain>
        <tissue evidence="3">Muscle</tissue>
    </source>
</reference>
<comment type="caution">
    <text evidence="3">The sequence shown here is derived from an EMBL/GenBank/DDBJ whole genome shotgun (WGS) entry which is preliminary data.</text>
</comment>
<evidence type="ECO:0000313" key="3">
    <source>
        <dbReference type="EMBL" id="KAJ8029969.1"/>
    </source>
</evidence>
<dbReference type="Proteomes" id="UP001152320">
    <property type="component" value="Chromosome 14"/>
</dbReference>